<feature type="compositionally biased region" description="Acidic residues" evidence="1">
    <location>
        <begin position="92"/>
        <end position="112"/>
    </location>
</feature>
<dbReference type="AlphaFoldDB" id="A0A1J8QWQ8"/>
<protein>
    <recommendedName>
        <fullName evidence="2">Retroviral polymerase SH3-like domain-containing protein</fullName>
    </recommendedName>
</protein>
<feature type="compositionally biased region" description="Pro residues" evidence="1">
    <location>
        <begin position="63"/>
        <end position="76"/>
    </location>
</feature>
<evidence type="ECO:0000313" key="3">
    <source>
        <dbReference type="EMBL" id="OJA17896.1"/>
    </source>
</evidence>
<name>A0A1J8QWQ8_9AGAM</name>
<feature type="compositionally biased region" description="Polar residues" evidence="1">
    <location>
        <begin position="48"/>
        <end position="58"/>
    </location>
</feature>
<dbReference type="Pfam" id="PF25597">
    <property type="entry name" value="SH3_retrovirus"/>
    <property type="match status" value="1"/>
</dbReference>
<feature type="domain" description="Retroviral polymerase SH3-like" evidence="2">
    <location>
        <begin position="2"/>
        <end position="44"/>
    </location>
</feature>
<reference evidence="3 4" key="1">
    <citation type="submission" date="2016-03" db="EMBL/GenBank/DDBJ databases">
        <title>Comparative genomics of the ectomycorrhizal sister species Rhizopogon vinicolor and Rhizopogon vesiculosus (Basidiomycota: Boletales) reveals a divergence of the mating type B locus.</title>
        <authorList>
            <person name="Mujic A.B."/>
            <person name="Kuo A."/>
            <person name="Tritt A."/>
            <person name="Lipzen A."/>
            <person name="Chen C."/>
            <person name="Johnson J."/>
            <person name="Sharma A."/>
            <person name="Barry K."/>
            <person name="Grigoriev I.V."/>
            <person name="Spatafora J.W."/>
        </authorList>
    </citation>
    <scope>NUCLEOTIDE SEQUENCE [LARGE SCALE GENOMIC DNA]</scope>
    <source>
        <strain evidence="3 4">AM-OR11-056</strain>
    </source>
</reference>
<gene>
    <name evidence="3" type="ORF">AZE42_13852</name>
</gene>
<keyword evidence="4" id="KW-1185">Reference proteome</keyword>
<dbReference type="OrthoDB" id="3243429at2759"/>
<proteinExistence type="predicted"/>
<comment type="caution">
    <text evidence="3">The sequence shown here is derived from an EMBL/GenBank/DDBJ whole genome shotgun (WGS) entry which is preliminary data.</text>
</comment>
<organism evidence="3 4">
    <name type="scientific">Rhizopogon vesiculosus</name>
    <dbReference type="NCBI Taxonomy" id="180088"/>
    <lineage>
        <taxon>Eukaryota</taxon>
        <taxon>Fungi</taxon>
        <taxon>Dikarya</taxon>
        <taxon>Basidiomycota</taxon>
        <taxon>Agaricomycotina</taxon>
        <taxon>Agaricomycetes</taxon>
        <taxon>Agaricomycetidae</taxon>
        <taxon>Boletales</taxon>
        <taxon>Suillineae</taxon>
        <taxon>Rhizopogonaceae</taxon>
        <taxon>Rhizopogon</taxon>
    </lineage>
</organism>
<sequence length="157" mass="17270">MEKCVFIGYPQGYKGWKFYNPTTKKTVISERADFDERHFPLSKRPNLPSISLPVTPTHSLPLPNRPTPSLPAPRTPEAPYYIPPASDHTDSDNESTSEESDSETDDESSSDESMDHRRSNGTPAAPVVPHVDPDPPQTPSPPPAPELDPRASFPIGI</sequence>
<dbReference type="InterPro" id="IPR057670">
    <property type="entry name" value="SH3_retrovirus"/>
</dbReference>
<feature type="region of interest" description="Disordered" evidence="1">
    <location>
        <begin position="36"/>
        <end position="157"/>
    </location>
</feature>
<evidence type="ECO:0000259" key="2">
    <source>
        <dbReference type="Pfam" id="PF25597"/>
    </source>
</evidence>
<evidence type="ECO:0000256" key="1">
    <source>
        <dbReference type="SAM" id="MobiDB-lite"/>
    </source>
</evidence>
<accession>A0A1J8QWQ8</accession>
<evidence type="ECO:0000313" key="4">
    <source>
        <dbReference type="Proteomes" id="UP000183567"/>
    </source>
</evidence>
<feature type="non-terminal residue" evidence="3">
    <location>
        <position position="157"/>
    </location>
</feature>
<dbReference type="Proteomes" id="UP000183567">
    <property type="component" value="Unassembled WGS sequence"/>
</dbReference>
<feature type="compositionally biased region" description="Pro residues" evidence="1">
    <location>
        <begin position="134"/>
        <end position="146"/>
    </location>
</feature>
<dbReference type="EMBL" id="LVVM01001765">
    <property type="protein sequence ID" value="OJA17896.1"/>
    <property type="molecule type" value="Genomic_DNA"/>
</dbReference>